<name>A0A6J5PZQ8_9CAUD</name>
<proteinExistence type="predicted"/>
<dbReference type="SUPFAM" id="SSF88946">
    <property type="entry name" value="Sigma2 domain of RNA polymerase sigma factors"/>
    <property type="match status" value="1"/>
</dbReference>
<evidence type="ECO:0000313" key="5">
    <source>
        <dbReference type="EMBL" id="CAB4180252.1"/>
    </source>
</evidence>
<dbReference type="InterPro" id="IPR007627">
    <property type="entry name" value="RNA_pol_sigma70_r2"/>
</dbReference>
<evidence type="ECO:0000313" key="10">
    <source>
        <dbReference type="EMBL" id="CAB4219823.1"/>
    </source>
</evidence>
<dbReference type="EMBL" id="LR797145">
    <property type="protein sequence ID" value="CAB4190025.1"/>
    <property type="molecule type" value="Genomic_DNA"/>
</dbReference>
<evidence type="ECO:0000313" key="3">
    <source>
        <dbReference type="EMBL" id="CAB4167312.1"/>
    </source>
</evidence>
<evidence type="ECO:0000313" key="11">
    <source>
        <dbReference type="EMBL" id="CAB5231332.1"/>
    </source>
</evidence>
<evidence type="ECO:0000313" key="4">
    <source>
        <dbReference type="EMBL" id="CAB4174628.1"/>
    </source>
</evidence>
<dbReference type="GO" id="GO:0003700">
    <property type="term" value="F:DNA-binding transcription factor activity"/>
    <property type="evidence" value="ECO:0007669"/>
    <property type="project" value="InterPro"/>
</dbReference>
<gene>
    <name evidence="5" type="ORF">UFOVP1036_13</name>
    <name evidence="6" type="ORF">UFOVP1132_54</name>
    <name evidence="7" type="ORF">UFOVP1190_29</name>
    <name evidence="8" type="ORF">UFOVP1248_98</name>
    <name evidence="9" type="ORF">UFOVP1493_90</name>
    <name evidence="11" type="ORF">UFOVP1584_60</name>
    <name evidence="10" type="ORF">UFOVP1635_5</name>
    <name evidence="2" type="ORF">UFOVP521_48</name>
    <name evidence="3" type="ORF">UFOVP856_20</name>
    <name evidence="4" type="ORF">UFOVP967_68</name>
</gene>
<dbReference type="EMBL" id="LR797456">
    <property type="protein sequence ID" value="CAB4217795.1"/>
    <property type="molecule type" value="Genomic_DNA"/>
</dbReference>
<organism evidence="4">
    <name type="scientific">uncultured Caudovirales phage</name>
    <dbReference type="NCBI Taxonomy" id="2100421"/>
    <lineage>
        <taxon>Viruses</taxon>
        <taxon>Duplodnaviria</taxon>
        <taxon>Heunggongvirae</taxon>
        <taxon>Uroviricota</taxon>
        <taxon>Caudoviricetes</taxon>
        <taxon>Peduoviridae</taxon>
        <taxon>Maltschvirus</taxon>
        <taxon>Maltschvirus maltsch</taxon>
    </lineage>
</organism>
<dbReference type="EMBL" id="LR797088">
    <property type="protein sequence ID" value="CAB4186262.1"/>
    <property type="molecule type" value="Genomic_DNA"/>
</dbReference>
<reference evidence="4" key="1">
    <citation type="submission" date="2020-05" db="EMBL/GenBank/DDBJ databases">
        <authorList>
            <person name="Chiriac C."/>
            <person name="Salcher M."/>
            <person name="Ghai R."/>
            <person name="Kavagutti S V."/>
        </authorList>
    </citation>
    <scope>NUCLEOTIDE SEQUENCE</scope>
</reference>
<dbReference type="Gene3D" id="1.10.1740.10">
    <property type="match status" value="1"/>
</dbReference>
<dbReference type="EMBL" id="LR796910">
    <property type="protein sequence ID" value="CAB4174628.1"/>
    <property type="molecule type" value="Genomic_DNA"/>
</dbReference>
<evidence type="ECO:0000313" key="2">
    <source>
        <dbReference type="EMBL" id="CAB4148320.1"/>
    </source>
</evidence>
<accession>A0A6J5PZQ8</accession>
<feature type="domain" description="RNA polymerase sigma-70 region 2" evidence="1">
    <location>
        <begin position="26"/>
        <end position="93"/>
    </location>
</feature>
<dbReference type="Pfam" id="PF04542">
    <property type="entry name" value="Sigma70_r2"/>
    <property type="match status" value="1"/>
</dbReference>
<evidence type="ECO:0000313" key="6">
    <source>
        <dbReference type="EMBL" id="CAB4186262.1"/>
    </source>
</evidence>
<dbReference type="GO" id="GO:0006352">
    <property type="term" value="P:DNA-templated transcription initiation"/>
    <property type="evidence" value="ECO:0007669"/>
    <property type="project" value="InterPro"/>
</dbReference>
<dbReference type="EMBL" id="LR796811">
    <property type="protein sequence ID" value="CAB4167312.1"/>
    <property type="molecule type" value="Genomic_DNA"/>
</dbReference>
<dbReference type="EMBL" id="LR796991">
    <property type="protein sequence ID" value="CAB4180252.1"/>
    <property type="molecule type" value="Genomic_DNA"/>
</dbReference>
<evidence type="ECO:0000313" key="7">
    <source>
        <dbReference type="EMBL" id="CAB4190025.1"/>
    </source>
</evidence>
<evidence type="ECO:0000313" key="8">
    <source>
        <dbReference type="EMBL" id="CAB4192827.1"/>
    </source>
</evidence>
<evidence type="ECO:0000259" key="1">
    <source>
        <dbReference type="Pfam" id="PF04542"/>
    </source>
</evidence>
<protein>
    <submittedName>
        <fullName evidence="4">Sigma70-ECF, RNA polymerase sigma factor, sigma-70 family</fullName>
    </submittedName>
</protein>
<dbReference type="EMBL" id="LR796496">
    <property type="protein sequence ID" value="CAB4148320.1"/>
    <property type="molecule type" value="Genomic_DNA"/>
</dbReference>
<dbReference type="EMBL" id="LR797192">
    <property type="protein sequence ID" value="CAB4192827.1"/>
    <property type="molecule type" value="Genomic_DNA"/>
</dbReference>
<dbReference type="EMBL" id="LR798432">
    <property type="protein sequence ID" value="CAB5231332.1"/>
    <property type="molecule type" value="Genomic_DNA"/>
</dbReference>
<evidence type="ECO:0000313" key="9">
    <source>
        <dbReference type="EMBL" id="CAB4217795.1"/>
    </source>
</evidence>
<dbReference type="EMBL" id="LR797496">
    <property type="protein sequence ID" value="CAB4219823.1"/>
    <property type="molecule type" value="Genomic_DNA"/>
</dbReference>
<dbReference type="InterPro" id="IPR014284">
    <property type="entry name" value="RNA_pol_sigma-70_dom"/>
</dbReference>
<dbReference type="InterPro" id="IPR013325">
    <property type="entry name" value="RNA_pol_sigma_r2"/>
</dbReference>
<sequence length="201" mass="22831">MHPDDKPEVEKYFRDKTPENLELLLLAYMPQIQKIANSIPDHQRAVFDREDMVQVGTLGFVACLQSFDNSLQISFFGYAYKRVRGAMVDAIRKTYMHRTNSPAIFSLDANPFDATEDSEDDFTLPSSLVNASILFSATDSLSRGVEKLPYRQALAVLFLFNGIPAKNLAILFEISKSQLLQDRNKALHTLKNHLISEMKEK</sequence>
<dbReference type="NCBIfam" id="TIGR02937">
    <property type="entry name" value="sigma70-ECF"/>
    <property type="match status" value="1"/>
</dbReference>